<gene>
    <name evidence="8" type="ORF">RJ641_029047</name>
</gene>
<dbReference type="InterPro" id="IPR050224">
    <property type="entry name" value="TALE_homeobox"/>
</dbReference>
<evidence type="ECO:0000256" key="4">
    <source>
        <dbReference type="ARBA" id="ARBA00023163"/>
    </source>
</evidence>
<dbReference type="GO" id="GO:0005634">
    <property type="term" value="C:nucleus"/>
    <property type="evidence" value="ECO:0007669"/>
    <property type="project" value="UniProtKB-SubCell"/>
</dbReference>
<sequence length="611" mass="66761">LHLSQVVLCTEAELPSYGSAGTLSEMFNFPPPQEAAVTVNNTSESPIQPSYRIMLRRHAQAPEAEESEEIPHNNHQFLSIHDSANAANSMQLSHTNSQVKSSPPPNSSLHHLLLQHSSNSRVQGFRLDHGSSSSTSRAEHLGLSLSSSLQQQFDGVKVEELSKGDNRILNFHHQAQFGGYSSNSHALRSAQASTNYQLQPLFNEGIIDQSGQFHVGYGSLAGGAAENGNVLRNSKYAKAARELLEEFCSVGRGQVENRTSSNVNPNANNHGGVVGGVGSGSGVTEQSSPSSSKGHPPLSAADKAEYQRRKVEARYSHYCEQMQMVVTSFDSVMGYGAATPYMMLARRAMSQHFRSLKDGIASQIKLTCEMLGEKDASGGGGGGLTIGETPRLKLLEQSFRQQKAFQQMALFEPEAWRYQRGLPERSVSNWFINARVRLWKPLVEEIYQQEAKEEAKDPDQLSETAAKINQKEDGEGKTIQIQIQIQSDRNRDGISAQTPTPRSQINALDSDPSLNTINTTSLHTINTISTVSQSNNFSGIQSFPITHFDSAPLHDRVVDLDAACHRGEIVDVRFGTPVLNRTRFGAPSANDVSLTLGLRHAGNLPERAGFF</sequence>
<feature type="compositionally biased region" description="Low complexity" evidence="6">
    <location>
        <begin position="260"/>
        <end position="271"/>
    </location>
</feature>
<dbReference type="EMBL" id="JBAMMX010000005">
    <property type="protein sequence ID" value="KAK6939516.1"/>
    <property type="molecule type" value="Genomic_DNA"/>
</dbReference>
<dbReference type="InterPro" id="IPR006563">
    <property type="entry name" value="POX_dom"/>
</dbReference>
<dbReference type="Gene3D" id="1.10.10.60">
    <property type="entry name" value="Homeodomain-like"/>
    <property type="match status" value="1"/>
</dbReference>
<dbReference type="SUPFAM" id="SSF46689">
    <property type="entry name" value="Homeodomain-like"/>
    <property type="match status" value="1"/>
</dbReference>
<feature type="region of interest" description="Disordered" evidence="6">
    <location>
        <begin position="256"/>
        <end position="305"/>
    </location>
</feature>
<evidence type="ECO:0000256" key="1">
    <source>
        <dbReference type="ARBA" id="ARBA00004123"/>
    </source>
</evidence>
<feature type="compositionally biased region" description="Polar residues" evidence="6">
    <location>
        <begin position="90"/>
        <end position="100"/>
    </location>
</feature>
<proteinExistence type="predicted"/>
<organism evidence="8 9">
    <name type="scientific">Dillenia turbinata</name>
    <dbReference type="NCBI Taxonomy" id="194707"/>
    <lineage>
        <taxon>Eukaryota</taxon>
        <taxon>Viridiplantae</taxon>
        <taxon>Streptophyta</taxon>
        <taxon>Embryophyta</taxon>
        <taxon>Tracheophyta</taxon>
        <taxon>Spermatophyta</taxon>
        <taxon>Magnoliopsida</taxon>
        <taxon>eudicotyledons</taxon>
        <taxon>Gunneridae</taxon>
        <taxon>Pentapetalae</taxon>
        <taxon>Dilleniales</taxon>
        <taxon>Dilleniaceae</taxon>
        <taxon>Dillenia</taxon>
    </lineage>
</organism>
<evidence type="ECO:0000256" key="5">
    <source>
        <dbReference type="ARBA" id="ARBA00023242"/>
    </source>
</evidence>
<dbReference type="InterPro" id="IPR001356">
    <property type="entry name" value="HD"/>
</dbReference>
<feature type="region of interest" description="Disordered" evidence="6">
    <location>
        <begin position="484"/>
        <end position="512"/>
    </location>
</feature>
<feature type="compositionally biased region" description="Polar residues" evidence="6">
    <location>
        <begin position="495"/>
        <end position="512"/>
    </location>
</feature>
<dbReference type="Proteomes" id="UP001370490">
    <property type="component" value="Unassembled WGS sequence"/>
</dbReference>
<name>A0AAN8W0K8_9MAGN</name>
<dbReference type="AlphaFoldDB" id="A0AAN8W0K8"/>
<protein>
    <submittedName>
        <fullName evidence="8">POX domain</fullName>
    </submittedName>
</protein>
<comment type="caution">
    <text evidence="8">The sequence shown here is derived from an EMBL/GenBank/DDBJ whole genome shotgun (WGS) entry which is preliminary data.</text>
</comment>
<dbReference type="GO" id="GO:0003677">
    <property type="term" value="F:DNA binding"/>
    <property type="evidence" value="ECO:0007669"/>
    <property type="project" value="UniProtKB-KW"/>
</dbReference>
<accession>A0AAN8W0K8</accession>
<keyword evidence="4" id="KW-0804">Transcription</keyword>
<feature type="domain" description="POX" evidence="7">
    <location>
        <begin position="225"/>
        <end position="362"/>
    </location>
</feature>
<dbReference type="CDD" id="cd00086">
    <property type="entry name" value="homeodomain"/>
    <property type="match status" value="1"/>
</dbReference>
<dbReference type="Pfam" id="PF07526">
    <property type="entry name" value="POX"/>
    <property type="match status" value="1"/>
</dbReference>
<keyword evidence="3" id="KW-0371">Homeobox</keyword>
<feature type="region of interest" description="Disordered" evidence="6">
    <location>
        <begin position="90"/>
        <end position="111"/>
    </location>
</feature>
<evidence type="ECO:0000259" key="7">
    <source>
        <dbReference type="SMART" id="SM00574"/>
    </source>
</evidence>
<evidence type="ECO:0000256" key="6">
    <source>
        <dbReference type="SAM" id="MobiDB-lite"/>
    </source>
</evidence>
<reference evidence="8 9" key="1">
    <citation type="submission" date="2023-12" db="EMBL/GenBank/DDBJ databases">
        <title>A high-quality genome assembly for Dillenia turbinata (Dilleniales).</title>
        <authorList>
            <person name="Chanderbali A."/>
        </authorList>
    </citation>
    <scope>NUCLEOTIDE SEQUENCE [LARGE SCALE GENOMIC DNA]</scope>
    <source>
        <strain evidence="8">LSX21</strain>
        <tissue evidence="8">Leaf</tissue>
    </source>
</reference>
<dbReference type="InterPro" id="IPR009057">
    <property type="entry name" value="Homeodomain-like_sf"/>
</dbReference>
<keyword evidence="9" id="KW-1185">Reference proteome</keyword>
<evidence type="ECO:0000313" key="9">
    <source>
        <dbReference type="Proteomes" id="UP001370490"/>
    </source>
</evidence>
<evidence type="ECO:0000313" key="8">
    <source>
        <dbReference type="EMBL" id="KAK6939516.1"/>
    </source>
</evidence>
<feature type="compositionally biased region" description="Gly residues" evidence="6">
    <location>
        <begin position="272"/>
        <end position="281"/>
    </location>
</feature>
<feature type="non-terminal residue" evidence="8">
    <location>
        <position position="1"/>
    </location>
</feature>
<evidence type="ECO:0000256" key="3">
    <source>
        <dbReference type="ARBA" id="ARBA00023155"/>
    </source>
</evidence>
<evidence type="ECO:0000256" key="2">
    <source>
        <dbReference type="ARBA" id="ARBA00023125"/>
    </source>
</evidence>
<feature type="compositionally biased region" description="Polar residues" evidence="6">
    <location>
        <begin position="284"/>
        <end position="293"/>
    </location>
</feature>
<dbReference type="PANTHER" id="PTHR11850">
    <property type="entry name" value="HOMEOBOX PROTEIN TRANSCRIPTION FACTORS"/>
    <property type="match status" value="1"/>
</dbReference>
<dbReference type="SMART" id="SM00574">
    <property type="entry name" value="POX"/>
    <property type="match status" value="1"/>
</dbReference>
<comment type="subcellular location">
    <subcellularLocation>
        <location evidence="1">Nucleus</location>
    </subcellularLocation>
</comment>
<keyword evidence="5" id="KW-0539">Nucleus</keyword>
<keyword evidence="2" id="KW-0238">DNA-binding</keyword>